<keyword evidence="3" id="KW-1185">Reference proteome</keyword>
<proteinExistence type="predicted"/>
<protein>
    <submittedName>
        <fullName evidence="2">Uncharacterized protein</fullName>
    </submittedName>
</protein>
<gene>
    <name evidence="2" type="ORF">E2C01_012646</name>
</gene>
<evidence type="ECO:0000313" key="3">
    <source>
        <dbReference type="Proteomes" id="UP000324222"/>
    </source>
</evidence>
<evidence type="ECO:0000256" key="1">
    <source>
        <dbReference type="SAM" id="MobiDB-lite"/>
    </source>
</evidence>
<feature type="region of interest" description="Disordered" evidence="1">
    <location>
        <begin position="1"/>
        <end position="28"/>
    </location>
</feature>
<evidence type="ECO:0000313" key="2">
    <source>
        <dbReference type="EMBL" id="MPC19720.1"/>
    </source>
</evidence>
<dbReference type="AlphaFoldDB" id="A0A5B7DEF3"/>
<accession>A0A5B7DEF3</accession>
<organism evidence="2 3">
    <name type="scientific">Portunus trituberculatus</name>
    <name type="common">Swimming crab</name>
    <name type="synonym">Neptunus trituberculatus</name>
    <dbReference type="NCBI Taxonomy" id="210409"/>
    <lineage>
        <taxon>Eukaryota</taxon>
        <taxon>Metazoa</taxon>
        <taxon>Ecdysozoa</taxon>
        <taxon>Arthropoda</taxon>
        <taxon>Crustacea</taxon>
        <taxon>Multicrustacea</taxon>
        <taxon>Malacostraca</taxon>
        <taxon>Eumalacostraca</taxon>
        <taxon>Eucarida</taxon>
        <taxon>Decapoda</taxon>
        <taxon>Pleocyemata</taxon>
        <taxon>Brachyura</taxon>
        <taxon>Eubrachyura</taxon>
        <taxon>Portunoidea</taxon>
        <taxon>Portunidae</taxon>
        <taxon>Portuninae</taxon>
        <taxon>Portunus</taxon>
    </lineage>
</organism>
<name>A0A5B7DEF3_PORTR</name>
<dbReference type="EMBL" id="VSRR010000797">
    <property type="protein sequence ID" value="MPC19720.1"/>
    <property type="molecule type" value="Genomic_DNA"/>
</dbReference>
<dbReference type="Proteomes" id="UP000324222">
    <property type="component" value="Unassembled WGS sequence"/>
</dbReference>
<comment type="caution">
    <text evidence="2">The sequence shown here is derived from an EMBL/GenBank/DDBJ whole genome shotgun (WGS) entry which is preliminary data.</text>
</comment>
<sequence length="123" mass="13979">MDGLTEAQEAPWDSTRKHWSTDSKSSTSAEHNAAMYRKLILASLLLTALGFLSASAQDFNKLSASNYLTAFKRGWKDQHHPLRHRGIHWNGMLSGDFTKWYSGFEHSKMKRRHGGKLIPHKGI</sequence>
<reference evidence="2 3" key="1">
    <citation type="submission" date="2019-05" db="EMBL/GenBank/DDBJ databases">
        <title>Another draft genome of Portunus trituberculatus and its Hox gene families provides insights of decapod evolution.</title>
        <authorList>
            <person name="Jeong J.-H."/>
            <person name="Song I."/>
            <person name="Kim S."/>
            <person name="Choi T."/>
            <person name="Kim D."/>
            <person name="Ryu S."/>
            <person name="Kim W."/>
        </authorList>
    </citation>
    <scope>NUCLEOTIDE SEQUENCE [LARGE SCALE GENOMIC DNA]</scope>
    <source>
        <tissue evidence="2">Muscle</tissue>
    </source>
</reference>